<accession>A0ABQ4MFS9</accession>
<organism evidence="3 4">
    <name type="scientific">Paenibacillus vini</name>
    <dbReference type="NCBI Taxonomy" id="1476024"/>
    <lineage>
        <taxon>Bacteria</taxon>
        <taxon>Bacillati</taxon>
        <taxon>Bacillota</taxon>
        <taxon>Bacilli</taxon>
        <taxon>Bacillales</taxon>
        <taxon>Paenibacillaceae</taxon>
        <taxon>Paenibacillus</taxon>
    </lineage>
</organism>
<evidence type="ECO:0000313" key="3">
    <source>
        <dbReference type="EMBL" id="GIP54854.1"/>
    </source>
</evidence>
<reference evidence="3 4" key="1">
    <citation type="submission" date="2021-03" db="EMBL/GenBank/DDBJ databases">
        <title>Antimicrobial resistance genes in bacteria isolated from Japanese honey, and their potential for conferring macrolide and lincosamide resistance in the American foulbrood pathogen Paenibacillus larvae.</title>
        <authorList>
            <person name="Okamoto M."/>
            <person name="Kumagai M."/>
            <person name="Kanamori H."/>
            <person name="Takamatsu D."/>
        </authorList>
    </citation>
    <scope>NUCLEOTIDE SEQUENCE [LARGE SCALE GENOMIC DNA]</scope>
    <source>
        <strain evidence="3 4">J42TS3</strain>
    </source>
</reference>
<feature type="domain" description="Anti-sigma K factor RskA C-terminal" evidence="2">
    <location>
        <begin position="151"/>
        <end position="257"/>
    </location>
</feature>
<dbReference type="Proteomes" id="UP000679992">
    <property type="component" value="Unassembled WGS sequence"/>
</dbReference>
<gene>
    <name evidence="3" type="ORF">J42TS3_38890</name>
</gene>
<evidence type="ECO:0000259" key="2">
    <source>
        <dbReference type="Pfam" id="PF10099"/>
    </source>
</evidence>
<dbReference type="Pfam" id="PF10099">
    <property type="entry name" value="RskA_C"/>
    <property type="match status" value="1"/>
</dbReference>
<protein>
    <recommendedName>
        <fullName evidence="2">Anti-sigma K factor RskA C-terminal domain-containing protein</fullName>
    </recommendedName>
</protein>
<sequence length="276" mass="31269">MDRMVQYNFMTTGENRSGSSCLKSFSEEEWIDWLMGLGGEARRAEMEAHLSACPCCREICEAWEPLVSPDTTTDLSNGPDSCTNVLLSESLHRRLRRRVYLTRIRSAAKNLLAVRFKGGALLTGAFILLIFVGWIFRTGLHNDESWGNYVERYEPSAISVMQRPDSISYPMDWGRPEPEAGVVWYNENSREMLMLVGGLVPAEDQVLHVWAVKAGSRDSLGLLQYHAYRAHLYVKDRDVLDEADNIELTIESKDGGPSTRLQQVMFSVDLNGRELE</sequence>
<proteinExistence type="predicted"/>
<keyword evidence="1" id="KW-0812">Transmembrane</keyword>
<keyword evidence="1" id="KW-1133">Transmembrane helix</keyword>
<dbReference type="InterPro" id="IPR018764">
    <property type="entry name" value="RskA_C"/>
</dbReference>
<feature type="transmembrane region" description="Helical" evidence="1">
    <location>
        <begin position="119"/>
        <end position="136"/>
    </location>
</feature>
<keyword evidence="1" id="KW-0472">Membrane</keyword>
<keyword evidence="4" id="KW-1185">Reference proteome</keyword>
<dbReference type="EMBL" id="BOSL01000014">
    <property type="protein sequence ID" value="GIP54854.1"/>
    <property type="molecule type" value="Genomic_DNA"/>
</dbReference>
<evidence type="ECO:0000256" key="1">
    <source>
        <dbReference type="SAM" id="Phobius"/>
    </source>
</evidence>
<dbReference type="RefSeq" id="WP_213656017.1">
    <property type="nucleotide sequence ID" value="NZ_BOSL01000014.1"/>
</dbReference>
<name>A0ABQ4MFS9_9BACL</name>
<comment type="caution">
    <text evidence="3">The sequence shown here is derived from an EMBL/GenBank/DDBJ whole genome shotgun (WGS) entry which is preliminary data.</text>
</comment>
<evidence type="ECO:0000313" key="4">
    <source>
        <dbReference type="Proteomes" id="UP000679992"/>
    </source>
</evidence>